<dbReference type="EMBL" id="DXBR01000046">
    <property type="protein sequence ID" value="HIZ39194.1"/>
    <property type="molecule type" value="Genomic_DNA"/>
</dbReference>
<accession>A0A9D2EK58</accession>
<dbReference type="GO" id="GO:0019563">
    <property type="term" value="P:glycerol catabolic process"/>
    <property type="evidence" value="ECO:0007669"/>
    <property type="project" value="TreeGrafter"/>
</dbReference>
<sequence length="316" mass="34723">MLEGYVKAFPERVRLLGDHILLRAKEKDLSKTAVMIGNGSGHEPAMIDLVGKGLFDANVCGKIFAAPSPMEMMDALKELSKNGREEILILVSSHEGDILNAKMTLMLAKAEGIKADMVVLWDDISSAPKGMEQERRGTAGLFFPYKVVCSAAEDGVKMQDLITLAQKTRDNTRTLSVAIKSGTHPETGLPTFELPEDEIEVGMGVHGEAGTGRMKLPTAKDLTEYMLEQILSDKPFVAGDKVGVLVNNAGSMTRMELMIIYKHVARIMEEKGIEIVRNWVGTYVTTQEMAGFSIAVCKMDDEILKYYDYPAEGPLF</sequence>
<dbReference type="InterPro" id="IPR050861">
    <property type="entry name" value="Dihydroxyacetone_Kinase"/>
</dbReference>
<gene>
    <name evidence="2" type="ORF">H9968_04590</name>
</gene>
<reference evidence="2" key="1">
    <citation type="journal article" date="2021" name="PeerJ">
        <title>Extensive microbial diversity within the chicken gut microbiome revealed by metagenomics and culture.</title>
        <authorList>
            <person name="Gilroy R."/>
            <person name="Ravi A."/>
            <person name="Getino M."/>
            <person name="Pursley I."/>
            <person name="Horton D.L."/>
            <person name="Alikhan N.F."/>
            <person name="Baker D."/>
            <person name="Gharbi K."/>
            <person name="Hall N."/>
            <person name="Watson M."/>
            <person name="Adriaenssens E.M."/>
            <person name="Foster-Nyarko E."/>
            <person name="Jarju S."/>
            <person name="Secka A."/>
            <person name="Antonio M."/>
            <person name="Oren A."/>
            <person name="Chaudhuri R.R."/>
            <person name="La Ragione R."/>
            <person name="Hildebrand F."/>
            <person name="Pallen M.J."/>
        </authorList>
    </citation>
    <scope>NUCLEOTIDE SEQUENCE</scope>
    <source>
        <strain evidence="2">CHK179-28034</strain>
    </source>
</reference>
<keyword evidence="2" id="KW-0808">Transferase</keyword>
<name>A0A9D2EK58_9FIRM</name>
<dbReference type="Gene3D" id="3.40.50.10440">
    <property type="entry name" value="Dihydroxyacetone kinase, domain 1"/>
    <property type="match status" value="1"/>
</dbReference>
<organism evidence="2 3">
    <name type="scientific">Candidatus Anaerobutyricum stercoris</name>
    <dbReference type="NCBI Taxonomy" id="2838457"/>
    <lineage>
        <taxon>Bacteria</taxon>
        <taxon>Bacillati</taxon>
        <taxon>Bacillota</taxon>
        <taxon>Clostridia</taxon>
        <taxon>Lachnospirales</taxon>
        <taxon>Lachnospiraceae</taxon>
        <taxon>Anaerobutyricum</taxon>
    </lineage>
</organism>
<comment type="caution">
    <text evidence="2">The sequence shown here is derived from an EMBL/GenBank/DDBJ whole genome shotgun (WGS) entry which is preliminary data.</text>
</comment>
<reference evidence="2" key="2">
    <citation type="submission" date="2021-04" db="EMBL/GenBank/DDBJ databases">
        <authorList>
            <person name="Gilroy R."/>
        </authorList>
    </citation>
    <scope>NUCLEOTIDE SEQUENCE</scope>
    <source>
        <strain evidence="2">CHK179-28034</strain>
    </source>
</reference>
<dbReference type="GO" id="GO:0005829">
    <property type="term" value="C:cytosol"/>
    <property type="evidence" value="ECO:0007669"/>
    <property type="project" value="TreeGrafter"/>
</dbReference>
<dbReference type="Gene3D" id="3.30.1180.20">
    <property type="entry name" value="Dihydroxyacetone kinase, domain 2"/>
    <property type="match status" value="1"/>
</dbReference>
<evidence type="ECO:0000313" key="3">
    <source>
        <dbReference type="Proteomes" id="UP000824049"/>
    </source>
</evidence>
<dbReference type="Pfam" id="PF02733">
    <property type="entry name" value="Dak1"/>
    <property type="match status" value="1"/>
</dbReference>
<dbReference type="PANTHER" id="PTHR28629">
    <property type="entry name" value="TRIOKINASE/FMN CYCLASE"/>
    <property type="match status" value="1"/>
</dbReference>
<dbReference type="InterPro" id="IPR004006">
    <property type="entry name" value="DhaK_dom"/>
</dbReference>
<evidence type="ECO:0000259" key="1">
    <source>
        <dbReference type="PROSITE" id="PS51481"/>
    </source>
</evidence>
<evidence type="ECO:0000313" key="2">
    <source>
        <dbReference type="EMBL" id="HIZ39194.1"/>
    </source>
</evidence>
<dbReference type="PANTHER" id="PTHR28629:SF4">
    <property type="entry name" value="TRIOKINASE_FMN CYCLASE"/>
    <property type="match status" value="1"/>
</dbReference>
<dbReference type="Proteomes" id="UP000824049">
    <property type="component" value="Unassembled WGS sequence"/>
</dbReference>
<protein>
    <submittedName>
        <fullName evidence="2">Dihydroxyacetone kinase subunit DhaK</fullName>
    </submittedName>
</protein>
<proteinExistence type="predicted"/>
<dbReference type="AlphaFoldDB" id="A0A9D2EK58"/>
<dbReference type="SUPFAM" id="SSF82549">
    <property type="entry name" value="DAK1/DegV-like"/>
    <property type="match status" value="1"/>
</dbReference>
<dbReference type="PROSITE" id="PS51481">
    <property type="entry name" value="DHAK"/>
    <property type="match status" value="1"/>
</dbReference>
<keyword evidence="2" id="KW-0418">Kinase</keyword>
<dbReference type="GO" id="GO:0004371">
    <property type="term" value="F:glycerone kinase activity"/>
    <property type="evidence" value="ECO:0007669"/>
    <property type="project" value="InterPro"/>
</dbReference>
<feature type="domain" description="DhaK" evidence="1">
    <location>
        <begin position="1"/>
        <end position="316"/>
    </location>
</feature>